<comment type="caution">
    <text evidence="8">The sequence shown here is derived from an EMBL/GenBank/DDBJ whole genome shotgun (WGS) entry which is preliminary data.</text>
</comment>
<dbReference type="GO" id="GO:0005524">
    <property type="term" value="F:ATP binding"/>
    <property type="evidence" value="ECO:0007669"/>
    <property type="project" value="InterPro"/>
</dbReference>
<keyword evidence="3 7" id="KW-0808">Transferase</keyword>
<dbReference type="PRINTS" id="PR00094">
    <property type="entry name" value="ADENYLTKNASE"/>
</dbReference>
<evidence type="ECO:0000256" key="5">
    <source>
        <dbReference type="ARBA" id="ARBA00022777"/>
    </source>
</evidence>
<keyword evidence="4" id="KW-0547">Nucleotide-binding</keyword>
<dbReference type="EMBL" id="JBCNJP010027893">
    <property type="protein sequence ID" value="KAK9047801.1"/>
    <property type="molecule type" value="Genomic_DNA"/>
</dbReference>
<dbReference type="InterPro" id="IPR027417">
    <property type="entry name" value="P-loop_NTPase"/>
</dbReference>
<dbReference type="Proteomes" id="UP001408789">
    <property type="component" value="Unassembled WGS sequence"/>
</dbReference>
<organism evidence="8 9">
    <name type="scientific">Deinandra increscens subsp. villosa</name>
    <dbReference type="NCBI Taxonomy" id="3103831"/>
    <lineage>
        <taxon>Eukaryota</taxon>
        <taxon>Viridiplantae</taxon>
        <taxon>Streptophyta</taxon>
        <taxon>Embryophyta</taxon>
        <taxon>Tracheophyta</taxon>
        <taxon>Spermatophyta</taxon>
        <taxon>Magnoliopsida</taxon>
        <taxon>eudicotyledons</taxon>
        <taxon>Gunneridae</taxon>
        <taxon>Pentapetalae</taxon>
        <taxon>asterids</taxon>
        <taxon>campanulids</taxon>
        <taxon>Asterales</taxon>
        <taxon>Asteraceae</taxon>
        <taxon>Asteroideae</taxon>
        <taxon>Heliantheae alliance</taxon>
        <taxon>Madieae</taxon>
        <taxon>Madiinae</taxon>
        <taxon>Deinandra</taxon>
    </lineage>
</organism>
<evidence type="ECO:0000256" key="2">
    <source>
        <dbReference type="ARBA" id="ARBA00012955"/>
    </source>
</evidence>
<evidence type="ECO:0000256" key="4">
    <source>
        <dbReference type="ARBA" id="ARBA00022741"/>
    </source>
</evidence>
<dbReference type="PANTHER" id="PTHR23359">
    <property type="entry name" value="NUCLEOTIDE KINASE"/>
    <property type="match status" value="1"/>
</dbReference>
<comment type="similarity">
    <text evidence="1 7">Belongs to the adenylate kinase family.</text>
</comment>
<evidence type="ECO:0000256" key="3">
    <source>
        <dbReference type="ARBA" id="ARBA00022679"/>
    </source>
</evidence>
<dbReference type="InterPro" id="IPR000850">
    <property type="entry name" value="Adenylat/UMP-CMP_kin"/>
</dbReference>
<keyword evidence="9" id="KW-1185">Reference proteome</keyword>
<dbReference type="SUPFAM" id="SSF52540">
    <property type="entry name" value="P-loop containing nucleoside triphosphate hydrolases"/>
    <property type="match status" value="1"/>
</dbReference>
<keyword evidence="5 7" id="KW-0418">Kinase</keyword>
<reference evidence="8 9" key="1">
    <citation type="submission" date="2024-04" db="EMBL/GenBank/DDBJ databases">
        <title>The reference genome of an endangered Asteraceae, Deinandra increscens subsp. villosa, native to the Central Coast of California.</title>
        <authorList>
            <person name="Guilliams M."/>
            <person name="Hasenstab-Lehman K."/>
            <person name="Meyer R."/>
            <person name="Mcevoy S."/>
        </authorList>
    </citation>
    <scope>NUCLEOTIDE SEQUENCE [LARGE SCALE GENOMIC DNA]</scope>
    <source>
        <tissue evidence="8">Leaf</tissue>
    </source>
</reference>
<evidence type="ECO:0000256" key="1">
    <source>
        <dbReference type="ARBA" id="ARBA00007220"/>
    </source>
</evidence>
<evidence type="ECO:0000313" key="8">
    <source>
        <dbReference type="EMBL" id="KAK9047801.1"/>
    </source>
</evidence>
<evidence type="ECO:0000313" key="9">
    <source>
        <dbReference type="Proteomes" id="UP001408789"/>
    </source>
</evidence>
<evidence type="ECO:0000256" key="6">
    <source>
        <dbReference type="ARBA" id="ARBA00031517"/>
    </source>
</evidence>
<dbReference type="Pfam" id="PF13207">
    <property type="entry name" value="AAA_17"/>
    <property type="match status" value="1"/>
</dbReference>
<protein>
    <recommendedName>
        <fullName evidence="2">adenylate kinase</fullName>
        <ecNumber evidence="2">2.7.4.3</ecNumber>
    </recommendedName>
    <alternativeName>
        <fullName evidence="6">ATP:AMP phosphotransferase</fullName>
    </alternativeName>
</protein>
<proteinExistence type="inferred from homology"/>
<dbReference type="EC" id="2.7.4.3" evidence="2"/>
<gene>
    <name evidence="8" type="ORF">SSX86_033237</name>
</gene>
<dbReference type="Gene3D" id="3.40.50.300">
    <property type="entry name" value="P-loop containing nucleotide triphosphate hydrolases"/>
    <property type="match status" value="1"/>
</dbReference>
<dbReference type="GO" id="GO:0004017">
    <property type="term" value="F:AMP kinase activity"/>
    <property type="evidence" value="ECO:0007669"/>
    <property type="project" value="UniProtKB-EC"/>
</dbReference>
<dbReference type="AlphaFoldDB" id="A0AAP0C2E3"/>
<sequence>MAALTRLLKPSSSSSTSFLFKRSLSTTTAAVSEIESQHHHQRPNFSDPKPSRNFQWVFLGCPGVGKGTYASRLSVLLGVPHIATGDLVREELSSSGPLSRQVQRSYIDY</sequence>
<evidence type="ECO:0000256" key="7">
    <source>
        <dbReference type="RuleBase" id="RU003330"/>
    </source>
</evidence>
<name>A0AAP0C2E3_9ASTR</name>
<accession>A0AAP0C2E3</accession>